<reference evidence="5" key="1">
    <citation type="journal article" date="2019" name="Int. J. Syst. Evol. Microbiol.">
        <title>The Global Catalogue of Microorganisms (GCM) 10K type strain sequencing project: providing services to taxonomists for standard genome sequencing and annotation.</title>
        <authorList>
            <consortium name="The Broad Institute Genomics Platform"/>
            <consortium name="The Broad Institute Genome Sequencing Center for Infectious Disease"/>
            <person name="Wu L."/>
            <person name="Ma J."/>
        </authorList>
    </citation>
    <scope>NUCLEOTIDE SEQUENCE [LARGE SCALE GENOMIC DNA]</scope>
    <source>
        <strain evidence="5">VKM B-3226</strain>
    </source>
</reference>
<comment type="caution">
    <text evidence="4">The sequence shown here is derived from an EMBL/GenBank/DDBJ whole genome shotgun (WGS) entry which is preliminary data.</text>
</comment>
<evidence type="ECO:0000313" key="5">
    <source>
        <dbReference type="Proteomes" id="UP001595596"/>
    </source>
</evidence>
<keyword evidence="2" id="KW-0812">Transmembrane</keyword>
<dbReference type="Proteomes" id="UP001595596">
    <property type="component" value="Unassembled WGS sequence"/>
</dbReference>
<feature type="transmembrane region" description="Helical" evidence="2">
    <location>
        <begin position="295"/>
        <end position="317"/>
    </location>
</feature>
<feature type="compositionally biased region" description="Low complexity" evidence="1">
    <location>
        <begin position="147"/>
        <end position="173"/>
    </location>
</feature>
<feature type="region of interest" description="Disordered" evidence="1">
    <location>
        <begin position="239"/>
        <end position="260"/>
    </location>
</feature>
<evidence type="ECO:0000259" key="3">
    <source>
        <dbReference type="Pfam" id="PF13717"/>
    </source>
</evidence>
<keyword evidence="5" id="KW-1185">Reference proteome</keyword>
<evidence type="ECO:0000256" key="2">
    <source>
        <dbReference type="SAM" id="Phobius"/>
    </source>
</evidence>
<dbReference type="RefSeq" id="WP_379030434.1">
    <property type="nucleotide sequence ID" value="NZ_JBHRXE010000030.1"/>
</dbReference>
<accession>A0ABV7RYT7</accession>
<keyword evidence="2" id="KW-0472">Membrane</keyword>
<dbReference type="InterPro" id="IPR011723">
    <property type="entry name" value="Znf/thioredoxin_put"/>
</dbReference>
<dbReference type="NCBIfam" id="TIGR02098">
    <property type="entry name" value="MJ0042_CXXC"/>
    <property type="match status" value="1"/>
</dbReference>
<name>A0ABV7RYT7_9RHOB</name>
<gene>
    <name evidence="4" type="ORF">ACFOMP_11115</name>
</gene>
<proteinExistence type="predicted"/>
<feature type="domain" description="Zinc finger/thioredoxin putative" evidence="3">
    <location>
        <begin position="1"/>
        <end position="36"/>
    </location>
</feature>
<evidence type="ECO:0000256" key="1">
    <source>
        <dbReference type="SAM" id="MobiDB-lite"/>
    </source>
</evidence>
<dbReference type="EMBL" id="JBHRXE010000030">
    <property type="protein sequence ID" value="MFC3569999.1"/>
    <property type="molecule type" value="Genomic_DNA"/>
</dbReference>
<sequence length="351" mass="35875">MRLTCPRCGAQYEIAESAIPALGREVECSACSHVWFQPGAGKSAAEAAAGPYDPQERPALNRALDESVLAILREEAARELQARKAEIRPDGADHIPATAAAGPDMGGGDAGTAPAIDWPATTLTETAMPVAAAAGPIRAETPDADADTCAQAAEAAAPAGAGPEAAAKQAAETRQTDAAGPEPGESRAAEPLADEPLADESQPGEIRPDVPRPTETAPAADWPEAVAPALPDAAELAATLTRPGPPRPETEEPAAASERPLLRPALPEQEPAPAEAAPVAALVPALVPPPAPRRLGYAAGFGLAAMLALGVVALYALAPQIPAEQGGGVLAEWRQDIDRGRLWLHDRILGQ</sequence>
<dbReference type="Pfam" id="PF13717">
    <property type="entry name" value="Zn_ribbon_4"/>
    <property type="match status" value="1"/>
</dbReference>
<feature type="region of interest" description="Disordered" evidence="1">
    <location>
        <begin position="141"/>
        <end position="218"/>
    </location>
</feature>
<keyword evidence="2" id="KW-1133">Transmembrane helix</keyword>
<organism evidence="4 5">
    <name type="scientific">Paracoccus simplex</name>
    <dbReference type="NCBI Taxonomy" id="2086346"/>
    <lineage>
        <taxon>Bacteria</taxon>
        <taxon>Pseudomonadati</taxon>
        <taxon>Pseudomonadota</taxon>
        <taxon>Alphaproteobacteria</taxon>
        <taxon>Rhodobacterales</taxon>
        <taxon>Paracoccaceae</taxon>
        <taxon>Paracoccus</taxon>
    </lineage>
</organism>
<protein>
    <submittedName>
        <fullName evidence="4">Zinc-ribbon domain-containing protein</fullName>
    </submittedName>
</protein>
<evidence type="ECO:0000313" key="4">
    <source>
        <dbReference type="EMBL" id="MFC3569999.1"/>
    </source>
</evidence>